<dbReference type="AlphaFoldDB" id="A0A7G7MGJ9"/>
<dbReference type="KEGG" id="ppel:H6H00_28095"/>
<protein>
    <submittedName>
        <fullName evidence="1">Uncharacterized protein</fullName>
    </submittedName>
</protein>
<gene>
    <name evidence="1" type="ORF">H6H00_28095</name>
</gene>
<proteinExistence type="predicted"/>
<name>A0A7G7MGJ9_9PSEU</name>
<sequence length="245" mass="25820">MGTSADRTAGRGGAWTPLKHATASYVRGLAAGSPGTRTYAERVLARHVPVLGGASGATSGARAGRTGIQRLGALLAGVGQTNLGDALTSLGLADLVGRERFDVLDELITFVAGDGNDLDAQAARDAACDVLDQIFGDADTWAELTDTAGTVVSRDGLVMLLESFLARYVYNRVPVIAERLNRMTDPQMVQRADDEMRQIIAVMVSVRIPSDPFAVDWAGSEGQQIADDAVRLTYEALQGLDGDAQ</sequence>
<evidence type="ECO:0000313" key="2">
    <source>
        <dbReference type="Proteomes" id="UP000515728"/>
    </source>
</evidence>
<evidence type="ECO:0000313" key="1">
    <source>
        <dbReference type="EMBL" id="QNG51910.1"/>
    </source>
</evidence>
<dbReference type="Proteomes" id="UP000515728">
    <property type="component" value="Chromosome"/>
</dbReference>
<organism evidence="1 2">
    <name type="scientific">Pseudonocardia petroleophila</name>
    <dbReference type="NCBI Taxonomy" id="37331"/>
    <lineage>
        <taxon>Bacteria</taxon>
        <taxon>Bacillati</taxon>
        <taxon>Actinomycetota</taxon>
        <taxon>Actinomycetes</taxon>
        <taxon>Pseudonocardiales</taxon>
        <taxon>Pseudonocardiaceae</taxon>
        <taxon>Pseudonocardia</taxon>
    </lineage>
</organism>
<reference evidence="1 2" key="1">
    <citation type="submission" date="2020-08" db="EMBL/GenBank/DDBJ databases">
        <authorList>
            <person name="Mo P."/>
        </authorList>
    </citation>
    <scope>NUCLEOTIDE SEQUENCE [LARGE SCALE GENOMIC DNA]</scope>
    <source>
        <strain evidence="1 2">CGMCC 4.1532</strain>
    </source>
</reference>
<dbReference type="EMBL" id="CP060131">
    <property type="protein sequence ID" value="QNG51910.1"/>
    <property type="molecule type" value="Genomic_DNA"/>
</dbReference>
<accession>A0A7G7MGJ9</accession>
<keyword evidence="2" id="KW-1185">Reference proteome</keyword>